<dbReference type="Pfam" id="PF06155">
    <property type="entry name" value="GBBH-like_N"/>
    <property type="match status" value="1"/>
</dbReference>
<dbReference type="RefSeq" id="WP_184219900.1">
    <property type="nucleotide sequence ID" value="NZ_JACIIU010000002.1"/>
</dbReference>
<dbReference type="PANTHER" id="PTHR35303:SF5">
    <property type="entry name" value="OS02G0197800 PROTEIN"/>
    <property type="match status" value="1"/>
</dbReference>
<organism evidence="4 5">
    <name type="scientific">Paenochrobactrum gallinarii</name>
    <dbReference type="NCBI Taxonomy" id="643673"/>
    <lineage>
        <taxon>Bacteria</taxon>
        <taxon>Pseudomonadati</taxon>
        <taxon>Pseudomonadota</taxon>
        <taxon>Alphaproteobacteria</taxon>
        <taxon>Hyphomicrobiales</taxon>
        <taxon>Brucellaceae</taxon>
        <taxon>Paenochrobactrum</taxon>
    </lineage>
</organism>
<evidence type="ECO:0000313" key="4">
    <source>
        <dbReference type="EMBL" id="MBB6260120.1"/>
    </source>
</evidence>
<dbReference type="GO" id="GO:0046872">
    <property type="term" value="F:metal ion binding"/>
    <property type="evidence" value="ECO:0007669"/>
    <property type="project" value="UniProtKB-KW"/>
</dbReference>
<keyword evidence="2" id="KW-0408">Iron</keyword>
<evidence type="ECO:0000256" key="2">
    <source>
        <dbReference type="ARBA" id="ARBA00023004"/>
    </source>
</evidence>
<dbReference type="Proteomes" id="UP000555393">
    <property type="component" value="Unassembled WGS sequence"/>
</dbReference>
<feature type="domain" description="Gamma-butyrobetaine hydroxylase-like N-terminal" evidence="3">
    <location>
        <begin position="10"/>
        <end position="93"/>
    </location>
</feature>
<reference evidence="4 5" key="1">
    <citation type="submission" date="2020-08" db="EMBL/GenBank/DDBJ databases">
        <title>Genomic Encyclopedia of Type Strains, Phase IV (KMG-IV): sequencing the most valuable type-strain genomes for metagenomic binning, comparative biology and taxonomic classification.</title>
        <authorList>
            <person name="Goeker M."/>
        </authorList>
    </citation>
    <scope>NUCLEOTIDE SEQUENCE [LARGE SCALE GENOMIC DNA]</scope>
    <source>
        <strain evidence="4 5">DSM 22336</strain>
    </source>
</reference>
<evidence type="ECO:0000259" key="3">
    <source>
        <dbReference type="Pfam" id="PF06155"/>
    </source>
</evidence>
<dbReference type="EMBL" id="JACIIU010000002">
    <property type="protein sequence ID" value="MBB6260120.1"/>
    <property type="molecule type" value="Genomic_DNA"/>
</dbReference>
<accession>A0A841LT90</accession>
<dbReference type="Gene3D" id="3.30.2020.30">
    <property type="match status" value="1"/>
</dbReference>
<dbReference type="PANTHER" id="PTHR35303">
    <property type="entry name" value="OS02G0197800 PROTEIN"/>
    <property type="match status" value="1"/>
</dbReference>
<evidence type="ECO:0000313" key="5">
    <source>
        <dbReference type="Proteomes" id="UP000555393"/>
    </source>
</evidence>
<keyword evidence="5" id="KW-1185">Reference proteome</keyword>
<protein>
    <submittedName>
        <fullName evidence="4">DUF971 family protein</fullName>
    </submittedName>
</protein>
<gene>
    <name evidence="4" type="ORF">FHS77_000644</name>
</gene>
<evidence type="ECO:0000256" key="1">
    <source>
        <dbReference type="ARBA" id="ARBA00022723"/>
    </source>
</evidence>
<dbReference type="InterPro" id="IPR038492">
    <property type="entry name" value="GBBH-like_N_sf"/>
</dbReference>
<dbReference type="AlphaFoldDB" id="A0A841LT90"/>
<proteinExistence type="predicted"/>
<name>A0A841LT90_9HYPH</name>
<sequence>MSDIWPVELRVSQDRTELNISFDNGSSYVLRAEMLRVLSPSAEVQGHTPEQRKTIGGKRNVTISRIEPIGNYAVRIVFDDRHDSGLFTWNYLHKLGAEHDALWQAYLAELAEKGLSRDSRF</sequence>
<keyword evidence="1" id="KW-0479">Metal-binding</keyword>
<dbReference type="InterPro" id="IPR010376">
    <property type="entry name" value="GBBH-like_N"/>
</dbReference>
<comment type="caution">
    <text evidence="4">The sequence shown here is derived from an EMBL/GenBank/DDBJ whole genome shotgun (WGS) entry which is preliminary data.</text>
</comment>